<evidence type="ECO:0000256" key="1">
    <source>
        <dbReference type="SAM" id="Phobius"/>
    </source>
</evidence>
<reference evidence="2" key="1">
    <citation type="submission" date="2021-03" db="EMBL/GenBank/DDBJ databases">
        <authorList>
            <person name="Tagirdzhanova G."/>
        </authorList>
    </citation>
    <scope>NUCLEOTIDE SEQUENCE</scope>
</reference>
<dbReference type="PANTHER" id="PTHR37577:SF1">
    <property type="entry name" value="INTEGRAL MEMBRANE PROTEIN"/>
    <property type="match status" value="1"/>
</dbReference>
<keyword evidence="3" id="KW-1185">Reference proteome</keyword>
<keyword evidence="1" id="KW-1133">Transmembrane helix</keyword>
<feature type="transmembrane region" description="Helical" evidence="1">
    <location>
        <begin position="316"/>
        <end position="336"/>
    </location>
</feature>
<evidence type="ECO:0008006" key="4">
    <source>
        <dbReference type="Google" id="ProtNLM"/>
    </source>
</evidence>
<feature type="transmembrane region" description="Helical" evidence="1">
    <location>
        <begin position="124"/>
        <end position="143"/>
    </location>
</feature>
<keyword evidence="1" id="KW-0472">Membrane</keyword>
<protein>
    <recommendedName>
        <fullName evidence="4">Transmembrane protein</fullName>
    </recommendedName>
</protein>
<comment type="caution">
    <text evidence="2">The sequence shown here is derived from an EMBL/GenBank/DDBJ whole genome shotgun (WGS) entry which is preliminary data.</text>
</comment>
<feature type="transmembrane region" description="Helical" evidence="1">
    <location>
        <begin position="20"/>
        <end position="46"/>
    </location>
</feature>
<dbReference type="Proteomes" id="UP000664521">
    <property type="component" value="Unassembled WGS sequence"/>
</dbReference>
<keyword evidence="1" id="KW-0812">Transmembrane</keyword>
<name>A0A8H3IIB0_9LECA</name>
<dbReference type="InterPro" id="IPR053018">
    <property type="entry name" value="Elsinochrome_Biosynth-Asso"/>
</dbReference>
<feature type="transmembrane region" description="Helical" evidence="1">
    <location>
        <begin position="85"/>
        <end position="104"/>
    </location>
</feature>
<sequence>MVCPSPNCLSWPPLQPNPDVAGIGVIISFMLSAYFTLTLVTLHYLIDHHHKRNSVDKAFLGLVVPKRLTIQTQETSERWTRAFEAAVLFMGDTQIVTSLAILLSGYVQLPCSLSTYHWEMIVDLAWFSALTHLAALTSLRYYLRRRPAMAVWRVLFMGITLILLSSALYPTGYVFQTYNAGYDYILTLQDLEHFLSSPALCLLRRHTRAELTENLSSASNAHTKSKIDPPFNTALIAISLIYLTISYLTRVIKLSRSAAEFTNNWLRIKPITFLCNAYGAARMLSFRSRILSSIVRGPLLVCITMAEAVYEIGNSMLWEICWLAAALIWGTFRLVVHRHQSRLVVENTWGFGQVLALILSTLPLWSFFSNLQENVLTPLHIDTNPTNLPVIDGLGQLDQYSWFNGLVSFIFGTALTLAGGTVYQFSGSSLLGLDATDEVIGYDELYRDTSWVAMIYVIAIGCTTFAAMIFTAVALAFHYQKIPSSKISRWWRRRTVNLSLRAQEKILSWAWIVLMMMLIGAQLMLYLLAIYWEFPYVADYGITGG</sequence>
<accession>A0A8H3IIB0</accession>
<evidence type="ECO:0000313" key="2">
    <source>
        <dbReference type="EMBL" id="CAF9929062.1"/>
    </source>
</evidence>
<gene>
    <name evidence="2" type="ORF">HETSPECPRED_007275</name>
</gene>
<dbReference type="AlphaFoldDB" id="A0A8H3IIB0"/>
<feature type="transmembrane region" description="Helical" evidence="1">
    <location>
        <begin position="509"/>
        <end position="532"/>
    </location>
</feature>
<proteinExistence type="predicted"/>
<feature type="transmembrane region" description="Helical" evidence="1">
    <location>
        <begin position="150"/>
        <end position="169"/>
    </location>
</feature>
<dbReference type="OrthoDB" id="5427664at2759"/>
<organism evidence="2 3">
    <name type="scientific">Heterodermia speciosa</name>
    <dbReference type="NCBI Taxonomy" id="116794"/>
    <lineage>
        <taxon>Eukaryota</taxon>
        <taxon>Fungi</taxon>
        <taxon>Dikarya</taxon>
        <taxon>Ascomycota</taxon>
        <taxon>Pezizomycotina</taxon>
        <taxon>Lecanoromycetes</taxon>
        <taxon>OSLEUM clade</taxon>
        <taxon>Lecanoromycetidae</taxon>
        <taxon>Caliciales</taxon>
        <taxon>Physciaceae</taxon>
        <taxon>Heterodermia</taxon>
    </lineage>
</organism>
<evidence type="ECO:0000313" key="3">
    <source>
        <dbReference type="Proteomes" id="UP000664521"/>
    </source>
</evidence>
<feature type="transmembrane region" description="Helical" evidence="1">
    <location>
        <begin position="231"/>
        <end position="249"/>
    </location>
</feature>
<feature type="transmembrane region" description="Helical" evidence="1">
    <location>
        <begin position="453"/>
        <end position="479"/>
    </location>
</feature>
<feature type="transmembrane region" description="Helical" evidence="1">
    <location>
        <begin position="348"/>
        <end position="368"/>
    </location>
</feature>
<dbReference type="EMBL" id="CAJPDS010000050">
    <property type="protein sequence ID" value="CAF9929062.1"/>
    <property type="molecule type" value="Genomic_DNA"/>
</dbReference>
<dbReference type="PANTHER" id="PTHR37577">
    <property type="entry name" value="INTEGRAL MEMBRANE PROTEIN"/>
    <property type="match status" value="1"/>
</dbReference>